<protein>
    <submittedName>
        <fullName evidence="1">Uncharacterized protein</fullName>
    </submittedName>
</protein>
<dbReference type="AlphaFoldDB" id="A0A9R1WVX5"/>
<dbReference type="Proteomes" id="UP000235145">
    <property type="component" value="Unassembled WGS sequence"/>
</dbReference>
<sequence>MNWTKHGEKEELPSNYVYEEDFQMDTSYFVESTNFTREMPIDVAETMKMVEATDNNFIGDPDKFRELIDYAEKPLYKGFPNFTKNEDEDTTICPTCGKSRWKVDEEKNKIYENIIAKVL</sequence>
<keyword evidence="2" id="KW-1185">Reference proteome</keyword>
<proteinExistence type="predicted"/>
<evidence type="ECO:0000313" key="2">
    <source>
        <dbReference type="Proteomes" id="UP000235145"/>
    </source>
</evidence>
<reference evidence="1 2" key="1">
    <citation type="journal article" date="2017" name="Nat. Commun.">
        <title>Genome assembly with in vitro proximity ligation data and whole-genome triplication in lettuce.</title>
        <authorList>
            <person name="Reyes-Chin-Wo S."/>
            <person name="Wang Z."/>
            <person name="Yang X."/>
            <person name="Kozik A."/>
            <person name="Arikit S."/>
            <person name="Song C."/>
            <person name="Xia L."/>
            <person name="Froenicke L."/>
            <person name="Lavelle D.O."/>
            <person name="Truco M.J."/>
            <person name="Xia R."/>
            <person name="Zhu S."/>
            <person name="Xu C."/>
            <person name="Xu H."/>
            <person name="Xu X."/>
            <person name="Cox K."/>
            <person name="Korf I."/>
            <person name="Meyers B.C."/>
            <person name="Michelmore R.W."/>
        </authorList>
    </citation>
    <scope>NUCLEOTIDE SEQUENCE [LARGE SCALE GENOMIC DNA]</scope>
    <source>
        <strain evidence="2">cv. Salinas</strain>
        <tissue evidence="1">Seedlings</tissue>
    </source>
</reference>
<evidence type="ECO:0000313" key="1">
    <source>
        <dbReference type="EMBL" id="KAJ0190975.1"/>
    </source>
</evidence>
<gene>
    <name evidence="1" type="ORF">LSAT_V11C800415460</name>
</gene>
<accession>A0A9R1WVX5</accession>
<comment type="caution">
    <text evidence="1">The sequence shown here is derived from an EMBL/GenBank/DDBJ whole genome shotgun (WGS) entry which is preliminary data.</text>
</comment>
<organism evidence="1 2">
    <name type="scientific">Lactuca sativa</name>
    <name type="common">Garden lettuce</name>
    <dbReference type="NCBI Taxonomy" id="4236"/>
    <lineage>
        <taxon>Eukaryota</taxon>
        <taxon>Viridiplantae</taxon>
        <taxon>Streptophyta</taxon>
        <taxon>Embryophyta</taxon>
        <taxon>Tracheophyta</taxon>
        <taxon>Spermatophyta</taxon>
        <taxon>Magnoliopsida</taxon>
        <taxon>eudicotyledons</taxon>
        <taxon>Gunneridae</taxon>
        <taxon>Pentapetalae</taxon>
        <taxon>asterids</taxon>
        <taxon>campanulids</taxon>
        <taxon>Asterales</taxon>
        <taxon>Asteraceae</taxon>
        <taxon>Cichorioideae</taxon>
        <taxon>Cichorieae</taxon>
        <taxon>Lactucinae</taxon>
        <taxon>Lactuca</taxon>
    </lineage>
</organism>
<dbReference type="EMBL" id="NBSK02000008">
    <property type="protein sequence ID" value="KAJ0190975.1"/>
    <property type="molecule type" value="Genomic_DNA"/>
</dbReference>
<name>A0A9R1WVX5_LACSA</name>